<accession>A0AAN7S505</accession>
<gene>
    <name evidence="1" type="ORF">QYF61_000872</name>
</gene>
<dbReference type="AlphaFoldDB" id="A0AAN7S505"/>
<reference evidence="1 2" key="1">
    <citation type="journal article" date="2023" name="J. Hered.">
        <title>Chromosome-level genome of the wood stork (Mycteria americana) provides insight into avian chromosome evolution.</title>
        <authorList>
            <person name="Flamio R. Jr."/>
            <person name="Ramstad K.M."/>
        </authorList>
    </citation>
    <scope>NUCLEOTIDE SEQUENCE [LARGE SCALE GENOMIC DNA]</scope>
    <source>
        <strain evidence="1">JAX WOST 10</strain>
    </source>
</reference>
<keyword evidence="2" id="KW-1185">Reference proteome</keyword>
<dbReference type="EMBL" id="JAUNZN010000001">
    <property type="protein sequence ID" value="KAK4828815.1"/>
    <property type="molecule type" value="Genomic_DNA"/>
</dbReference>
<comment type="caution">
    <text evidence="1">The sequence shown here is derived from an EMBL/GenBank/DDBJ whole genome shotgun (WGS) entry which is preliminary data.</text>
</comment>
<evidence type="ECO:0000313" key="2">
    <source>
        <dbReference type="Proteomes" id="UP001333110"/>
    </source>
</evidence>
<proteinExistence type="predicted"/>
<evidence type="ECO:0000313" key="1">
    <source>
        <dbReference type="EMBL" id="KAK4828815.1"/>
    </source>
</evidence>
<name>A0AAN7S505_MYCAM</name>
<sequence length="153" mass="16909">MQIAPQIATIQDAVGRLGHLGTLLAHIQLAVDQYPQVLFSQAAFQPLFPKSVALHGVVVTQSLPPLKQVNIPAQLGVICKLTVHSIPSSRSLIKKLSRTSPNREPWKPPLLTGHLLDLTPFTTTLWARPSSQLPRFLSSLSIFTSYCIWRTNQ</sequence>
<dbReference type="Proteomes" id="UP001333110">
    <property type="component" value="Unassembled WGS sequence"/>
</dbReference>
<protein>
    <submittedName>
        <fullName evidence="1">Uncharacterized protein</fullName>
    </submittedName>
</protein>
<feature type="non-terminal residue" evidence="1">
    <location>
        <position position="153"/>
    </location>
</feature>
<organism evidence="1 2">
    <name type="scientific">Mycteria americana</name>
    <name type="common">Wood stork</name>
    <dbReference type="NCBI Taxonomy" id="33587"/>
    <lineage>
        <taxon>Eukaryota</taxon>
        <taxon>Metazoa</taxon>
        <taxon>Chordata</taxon>
        <taxon>Craniata</taxon>
        <taxon>Vertebrata</taxon>
        <taxon>Euteleostomi</taxon>
        <taxon>Archelosauria</taxon>
        <taxon>Archosauria</taxon>
        <taxon>Dinosauria</taxon>
        <taxon>Saurischia</taxon>
        <taxon>Theropoda</taxon>
        <taxon>Coelurosauria</taxon>
        <taxon>Aves</taxon>
        <taxon>Neognathae</taxon>
        <taxon>Neoaves</taxon>
        <taxon>Aequornithes</taxon>
        <taxon>Ciconiiformes</taxon>
        <taxon>Ciconiidae</taxon>
        <taxon>Mycteria</taxon>
    </lineage>
</organism>